<reference evidence="2 3" key="1">
    <citation type="submission" date="2018-05" db="EMBL/GenBank/DDBJ databases">
        <title>Genomic Encyclopedia of Type Strains, Phase IV (KMG-IV): sequencing the most valuable type-strain genomes for metagenomic binning, comparative biology and taxonomic classification.</title>
        <authorList>
            <person name="Goeker M."/>
        </authorList>
    </citation>
    <scope>NUCLEOTIDE SEQUENCE [LARGE SCALE GENOMIC DNA]</scope>
    <source>
        <strain evidence="2 3">DSM 28579</strain>
    </source>
</reference>
<dbReference type="EMBL" id="QENZ01000004">
    <property type="protein sequence ID" value="PVX50696.1"/>
    <property type="molecule type" value="Genomic_DNA"/>
</dbReference>
<sequence length="181" mass="19839">MLFFGCVIALTAVAQEEHSGLLLTKGNKTKLIRLGKKVKLRAGSDNTIYRAKLIAVDKDFAYLSTGQRVPIKSIKSAKRKRIMFRDVGNASAVTGVWLADADLDADDESDFYDANNYTNTVEEDLADTGRNIVITLVLAVSVGVVVGVVGVLVGIFEPNYFTDQWMISPHNPMPSVFIIKE</sequence>
<dbReference type="Proteomes" id="UP000251835">
    <property type="component" value="Unassembled WGS sequence"/>
</dbReference>
<gene>
    <name evidence="2" type="ORF">C7377_1009</name>
</gene>
<keyword evidence="1" id="KW-1133">Transmembrane helix</keyword>
<keyword evidence="3" id="KW-1185">Reference proteome</keyword>
<keyword evidence="1" id="KW-0812">Transmembrane</keyword>
<comment type="caution">
    <text evidence="2">The sequence shown here is derived from an EMBL/GenBank/DDBJ whole genome shotgun (WGS) entry which is preliminary data.</text>
</comment>
<protein>
    <submittedName>
        <fullName evidence="2">Uncharacterized protein</fullName>
    </submittedName>
</protein>
<organism evidence="2 3">
    <name type="scientific">Balneicella halophila</name>
    <dbReference type="NCBI Taxonomy" id="1537566"/>
    <lineage>
        <taxon>Bacteria</taxon>
        <taxon>Pseudomonadati</taxon>
        <taxon>Bacteroidota</taxon>
        <taxon>Bacteroidia</taxon>
        <taxon>Bacteroidales</taxon>
        <taxon>Balneicellaceae</taxon>
        <taxon>Balneicella</taxon>
    </lineage>
</organism>
<keyword evidence="1" id="KW-0472">Membrane</keyword>
<proteinExistence type="predicted"/>
<name>A0A7L4UPF8_BALHA</name>
<accession>A0A7L4UPF8</accession>
<evidence type="ECO:0000313" key="3">
    <source>
        <dbReference type="Proteomes" id="UP000251835"/>
    </source>
</evidence>
<evidence type="ECO:0000313" key="2">
    <source>
        <dbReference type="EMBL" id="PVX50696.1"/>
    </source>
</evidence>
<feature type="transmembrane region" description="Helical" evidence="1">
    <location>
        <begin position="132"/>
        <end position="156"/>
    </location>
</feature>
<evidence type="ECO:0000256" key="1">
    <source>
        <dbReference type="SAM" id="Phobius"/>
    </source>
</evidence>
<dbReference type="AlphaFoldDB" id="A0A7L4UPF8"/>